<evidence type="ECO:0000313" key="8">
    <source>
        <dbReference type="EMBL" id="NOE18851.1"/>
    </source>
</evidence>
<keyword evidence="8" id="KW-0966">Cell projection</keyword>
<dbReference type="InterPro" id="IPR028976">
    <property type="entry name" value="CheC-like_sf"/>
</dbReference>
<dbReference type="GO" id="GO:0042558">
    <property type="term" value="P:pteridine-containing compound metabolic process"/>
    <property type="evidence" value="ECO:0007669"/>
    <property type="project" value="InterPro"/>
</dbReference>
<sequence length="367" mass="38959">MSQTVSAALARKLSVGRKDLGDRPRSVLRALRLGFARAASDRLNLPLAVIGAKQASRTQDDMVESVAQDWLMLVFDGPEGRAGICLSPHMVSAIVQTQTIGEVLPGDPDPRAFTDTDAAMVAPFIETALTLTAGSIDAAAEQVCLTGYEFAARTKDSRGLSLAMTEDEYRVFDLTVDLAGGAQQGQISIFLPEHPATPEKAEEGTDPAGLRLEQASGVVRAELNAVLCRMSLPLSDLSEIQPGCVLPLRGARLDRTEILTIDRKPTGIGRLGQCGGLRAVRLNEHSTLPALSGDDAQEFIESRGRMQPHDDLVEPVSGAVDVMPPELEDAGLDLTGNDLSLNDSERMVAEISQLAGLDAADTNPGAE</sequence>
<keyword evidence="4" id="KW-0283">Flagellar rotation</keyword>
<evidence type="ECO:0000256" key="5">
    <source>
        <dbReference type="ARBA" id="ARBA00023136"/>
    </source>
</evidence>
<evidence type="ECO:0000256" key="3">
    <source>
        <dbReference type="ARBA" id="ARBA00022500"/>
    </source>
</evidence>
<proteinExistence type="predicted"/>
<dbReference type="InterPro" id="IPR036429">
    <property type="entry name" value="SpoA-like_sf"/>
</dbReference>
<dbReference type="AlphaFoldDB" id="A0AA91C030"/>
<dbReference type="Pfam" id="PF01052">
    <property type="entry name" value="FliMN_C"/>
    <property type="match status" value="1"/>
</dbReference>
<gene>
    <name evidence="8" type="ORF">GS634_12035</name>
</gene>
<keyword evidence="5" id="KW-0472">Membrane</keyword>
<keyword evidence="3" id="KW-0145">Chemotaxis</keyword>
<dbReference type="RefSeq" id="WP_171330246.1">
    <property type="nucleotide sequence ID" value="NZ_WVRA01000003.1"/>
</dbReference>
<dbReference type="Gene3D" id="2.30.330.10">
    <property type="entry name" value="SpoA-like"/>
    <property type="match status" value="1"/>
</dbReference>
<evidence type="ECO:0000256" key="1">
    <source>
        <dbReference type="ARBA" id="ARBA00004202"/>
    </source>
</evidence>
<protein>
    <submittedName>
        <fullName evidence="8">Flagellar motor switch protein FliM</fullName>
    </submittedName>
</protein>
<dbReference type="Gene3D" id="3.40.1550.10">
    <property type="entry name" value="CheC-like"/>
    <property type="match status" value="1"/>
</dbReference>
<evidence type="ECO:0000259" key="7">
    <source>
        <dbReference type="PROSITE" id="PS50972"/>
    </source>
</evidence>
<evidence type="ECO:0000256" key="2">
    <source>
        <dbReference type="ARBA" id="ARBA00022475"/>
    </source>
</evidence>
<dbReference type="SUPFAM" id="SSF101801">
    <property type="entry name" value="Surface presentation of antigens (SPOA)"/>
    <property type="match status" value="1"/>
</dbReference>
<evidence type="ECO:0000313" key="9">
    <source>
        <dbReference type="Proteomes" id="UP000597886"/>
    </source>
</evidence>
<accession>A0AA91C030</accession>
<evidence type="ECO:0000256" key="4">
    <source>
        <dbReference type="ARBA" id="ARBA00022779"/>
    </source>
</evidence>
<dbReference type="GO" id="GO:0005886">
    <property type="term" value="C:plasma membrane"/>
    <property type="evidence" value="ECO:0007669"/>
    <property type="project" value="UniProtKB-SubCell"/>
</dbReference>
<reference evidence="8" key="1">
    <citation type="submission" date="2019-12" db="EMBL/GenBank/DDBJ databases">
        <title>Ruegeria JWLKs population differentiation of coral mucus and skeleton niches.</title>
        <authorList>
            <person name="Luo D."/>
        </authorList>
    </citation>
    <scope>NUCLEOTIDE SEQUENCE</scope>
    <source>
        <strain evidence="8">HKCCD6181</strain>
    </source>
</reference>
<dbReference type="InterPro" id="IPR000489">
    <property type="entry name" value="Pterin-binding_dom"/>
</dbReference>
<dbReference type="Proteomes" id="UP000597886">
    <property type="component" value="Unassembled WGS sequence"/>
</dbReference>
<dbReference type="EMBL" id="WVRA01000003">
    <property type="protein sequence ID" value="NOE18851.1"/>
    <property type="molecule type" value="Genomic_DNA"/>
</dbReference>
<dbReference type="InterPro" id="IPR001543">
    <property type="entry name" value="FliN-like_C"/>
</dbReference>
<dbReference type="GO" id="GO:0006935">
    <property type="term" value="P:chemotaxis"/>
    <property type="evidence" value="ECO:0007669"/>
    <property type="project" value="UniProtKB-KW"/>
</dbReference>
<organism evidence="8 9">
    <name type="scientific">Ruegeria atlantica</name>
    <dbReference type="NCBI Taxonomy" id="81569"/>
    <lineage>
        <taxon>Bacteria</taxon>
        <taxon>Pseudomonadati</taxon>
        <taxon>Pseudomonadota</taxon>
        <taxon>Alphaproteobacteria</taxon>
        <taxon>Rhodobacterales</taxon>
        <taxon>Roseobacteraceae</taxon>
        <taxon>Ruegeria</taxon>
    </lineage>
</organism>
<dbReference type="PROSITE" id="PS50972">
    <property type="entry name" value="PTERIN_BINDING"/>
    <property type="match status" value="1"/>
</dbReference>
<keyword evidence="8" id="KW-0282">Flagellum</keyword>
<comment type="caution">
    <text evidence="8">The sequence shown here is derived from an EMBL/GenBank/DDBJ whole genome shotgun (WGS) entry which is preliminary data.</text>
</comment>
<dbReference type="GO" id="GO:0097588">
    <property type="term" value="P:archaeal or bacterial-type flagellum-dependent cell motility"/>
    <property type="evidence" value="ECO:0007669"/>
    <property type="project" value="UniProtKB-KW"/>
</dbReference>
<evidence type="ECO:0000256" key="6">
    <source>
        <dbReference type="ARBA" id="ARBA00025044"/>
    </source>
</evidence>
<keyword evidence="8" id="KW-0969">Cilium</keyword>
<comment type="subcellular location">
    <subcellularLocation>
        <location evidence="1">Cell membrane</location>
        <topology evidence="1">Peripheral membrane protein</topology>
    </subcellularLocation>
</comment>
<name>A0AA91C030_9RHOB</name>
<feature type="domain" description="Pterin-binding" evidence="7">
    <location>
        <begin position="314"/>
        <end position="367"/>
    </location>
</feature>
<keyword evidence="2" id="KW-1003">Cell membrane</keyword>
<comment type="function">
    <text evidence="6">FliM is one of three proteins (FliG, FliN, FliM) that forms the rotor-mounted switch complex (C ring), located at the base of the basal body. This complex interacts with the CheY and CheZ chemotaxis proteins, in addition to contacting components of the motor that determine the direction of flagellar rotation.</text>
</comment>